<dbReference type="Proteomes" id="UP001164539">
    <property type="component" value="Chromosome 12"/>
</dbReference>
<organism evidence="1 2">
    <name type="scientific">Melia azedarach</name>
    <name type="common">Chinaberry tree</name>
    <dbReference type="NCBI Taxonomy" id="155640"/>
    <lineage>
        <taxon>Eukaryota</taxon>
        <taxon>Viridiplantae</taxon>
        <taxon>Streptophyta</taxon>
        <taxon>Embryophyta</taxon>
        <taxon>Tracheophyta</taxon>
        <taxon>Spermatophyta</taxon>
        <taxon>Magnoliopsida</taxon>
        <taxon>eudicotyledons</taxon>
        <taxon>Gunneridae</taxon>
        <taxon>Pentapetalae</taxon>
        <taxon>rosids</taxon>
        <taxon>malvids</taxon>
        <taxon>Sapindales</taxon>
        <taxon>Meliaceae</taxon>
        <taxon>Melia</taxon>
    </lineage>
</organism>
<evidence type="ECO:0000313" key="1">
    <source>
        <dbReference type="EMBL" id="KAJ4704957.1"/>
    </source>
</evidence>
<gene>
    <name evidence="1" type="ORF">OWV82_021796</name>
</gene>
<reference evidence="1 2" key="1">
    <citation type="journal article" date="2023" name="Science">
        <title>Complex scaffold remodeling in plant triterpene biosynthesis.</title>
        <authorList>
            <person name="De La Pena R."/>
            <person name="Hodgson H."/>
            <person name="Liu J.C."/>
            <person name="Stephenson M.J."/>
            <person name="Martin A.C."/>
            <person name="Owen C."/>
            <person name="Harkess A."/>
            <person name="Leebens-Mack J."/>
            <person name="Jimenez L.E."/>
            <person name="Osbourn A."/>
            <person name="Sattely E.S."/>
        </authorList>
    </citation>
    <scope>NUCLEOTIDE SEQUENCE [LARGE SCALE GENOMIC DNA]</scope>
    <source>
        <strain evidence="2">cv. JPN11</strain>
        <tissue evidence="1">Leaf</tissue>
    </source>
</reference>
<proteinExistence type="predicted"/>
<evidence type="ECO:0000313" key="2">
    <source>
        <dbReference type="Proteomes" id="UP001164539"/>
    </source>
</evidence>
<comment type="caution">
    <text evidence="1">The sequence shown here is derived from an EMBL/GenBank/DDBJ whole genome shotgun (WGS) entry which is preliminary data.</text>
</comment>
<protein>
    <submittedName>
        <fullName evidence="1">Heavy metal-associated isoprenylated plant protein</fullName>
    </submittedName>
</protein>
<sequence>MGEQKEGAKNEGEKKAAADAGAKKDDGPATVVLKLDLHCEGCAKKVRRALKNYEGVENVKTDCGANKVTVIGKVDPAKMKERLEEKTKKKVELVSPQPKKDAGGGGEKKPEEKSEKKPEEKKADDKKPPKESTVVLKIRLHCEGCISKIKRIIKKIKGVDNVRIDGGKDLVTVKGTMDVKELVPYLKEKLKRNVEVVPPKKDEGEKKENKEAGGGDKKEKEAAPAPAADKGGEKKEKEASGGGGAKVEVNKMEYYGYPYPPAPTYWYDGQAQGNSYPVENHHPVVYMNPGYMDPHHYNPNLTAPQMFSDENPNACSIM</sequence>
<dbReference type="EMBL" id="CM051405">
    <property type="protein sequence ID" value="KAJ4704957.1"/>
    <property type="molecule type" value="Genomic_DNA"/>
</dbReference>
<accession>A0ACC1X0Z5</accession>
<name>A0ACC1X0Z5_MELAZ</name>
<keyword evidence="2" id="KW-1185">Reference proteome</keyword>